<dbReference type="GO" id="GO:0008270">
    <property type="term" value="F:zinc ion binding"/>
    <property type="evidence" value="ECO:0007669"/>
    <property type="project" value="UniProtKB-KW"/>
</dbReference>
<sequence>MAVDHWELINADYVLLGEEEEQESSSEDCSQDQVDHKYITIQRTNDHHDDVTFDEDDDHEESNVGSTTDDEDGEDRVNSKTVVMITDIEALHCWICNGLLTVPVYQCWKGHAVCNQCRERDENKCMVTCGEEVGLIRCLAIERVIESAKVQCGFARYGCKTTIAYRRKKAHELFCSYAPCSCPVLYCSYKGSSNQLSTHFSLKHQTPAMATNFSYEKFFKVSLDKSEPFVILREEEEGLLFLLHNRELKEGNSVAVRYMAAYSQRSKTGFSYELVHKTRRGGCLRFESRVERVKSREEAARRYYSYADFLVIPSSPSYYAATPLQLEMCIKRN</sequence>
<dbReference type="PANTHER" id="PTHR46632">
    <property type="entry name" value="E3 UBIQUITIN-PROTEIN LIGASE SINA-LIKE 4"/>
    <property type="match status" value="1"/>
</dbReference>
<dbReference type="Gene3D" id="3.30.40.10">
    <property type="entry name" value="Zinc/RING finger domain, C3HC4 (zinc finger)"/>
    <property type="match status" value="1"/>
</dbReference>
<evidence type="ECO:0000256" key="2">
    <source>
        <dbReference type="ARBA" id="ARBA00022771"/>
    </source>
</evidence>
<dbReference type="InterPro" id="IPR044286">
    <property type="entry name" value="SINL_plant"/>
</dbReference>
<proteinExistence type="predicted"/>
<organism evidence="8 9">
    <name type="scientific">Stephania cephalantha</name>
    <dbReference type="NCBI Taxonomy" id="152367"/>
    <lineage>
        <taxon>Eukaryota</taxon>
        <taxon>Viridiplantae</taxon>
        <taxon>Streptophyta</taxon>
        <taxon>Embryophyta</taxon>
        <taxon>Tracheophyta</taxon>
        <taxon>Spermatophyta</taxon>
        <taxon>Magnoliopsida</taxon>
        <taxon>Ranunculales</taxon>
        <taxon>Menispermaceae</taxon>
        <taxon>Menispermoideae</taxon>
        <taxon>Cissampelideae</taxon>
        <taxon>Stephania</taxon>
    </lineage>
</organism>
<evidence type="ECO:0000256" key="6">
    <source>
        <dbReference type="SAM" id="MobiDB-lite"/>
    </source>
</evidence>
<evidence type="ECO:0000313" key="8">
    <source>
        <dbReference type="EMBL" id="KAK9106169.1"/>
    </source>
</evidence>
<keyword evidence="3" id="KW-0862">Zinc</keyword>
<dbReference type="InterPro" id="IPR013010">
    <property type="entry name" value="Znf_SIAH"/>
</dbReference>
<protein>
    <recommendedName>
        <fullName evidence="7">SIAH-type domain-containing protein</fullName>
    </recommendedName>
</protein>
<accession>A0AAP0I319</accession>
<feature type="region of interest" description="Disordered" evidence="6">
    <location>
        <begin position="40"/>
        <end position="76"/>
    </location>
</feature>
<feature type="domain" description="SIAH-type" evidence="7">
    <location>
        <begin position="147"/>
        <end position="205"/>
    </location>
</feature>
<dbReference type="EMBL" id="JBBNAG010000009">
    <property type="protein sequence ID" value="KAK9106169.1"/>
    <property type="molecule type" value="Genomic_DNA"/>
</dbReference>
<feature type="compositionally biased region" description="Basic and acidic residues" evidence="6">
    <location>
        <begin position="40"/>
        <end position="51"/>
    </location>
</feature>
<dbReference type="PROSITE" id="PS51081">
    <property type="entry name" value="ZF_SIAH"/>
    <property type="match status" value="1"/>
</dbReference>
<keyword evidence="9" id="KW-1185">Reference proteome</keyword>
<keyword evidence="1" id="KW-0479">Metal-binding</keyword>
<evidence type="ECO:0000259" key="7">
    <source>
        <dbReference type="PROSITE" id="PS51081"/>
    </source>
</evidence>
<dbReference type="PANTHER" id="PTHR46632:SF16">
    <property type="entry name" value="E3 UBIQUITIN-PROTEIN LIGASE SINA-LIKE 10"/>
    <property type="match status" value="1"/>
</dbReference>
<evidence type="ECO:0000256" key="1">
    <source>
        <dbReference type="ARBA" id="ARBA00022723"/>
    </source>
</evidence>
<dbReference type="AlphaFoldDB" id="A0AAP0I319"/>
<evidence type="ECO:0000256" key="5">
    <source>
        <dbReference type="PROSITE-ProRule" id="PRU00455"/>
    </source>
</evidence>
<evidence type="ECO:0000256" key="3">
    <source>
        <dbReference type="ARBA" id="ARBA00022833"/>
    </source>
</evidence>
<dbReference type="Proteomes" id="UP001419268">
    <property type="component" value="Unassembled WGS sequence"/>
</dbReference>
<comment type="caution">
    <text evidence="8">The sequence shown here is derived from an EMBL/GenBank/DDBJ whole genome shotgun (WGS) entry which is preliminary data.</text>
</comment>
<name>A0AAP0I319_9MAGN</name>
<dbReference type="SUPFAM" id="SSF49599">
    <property type="entry name" value="TRAF domain-like"/>
    <property type="match status" value="1"/>
</dbReference>
<evidence type="ECO:0000256" key="4">
    <source>
        <dbReference type="ARBA" id="ARBA00024004"/>
    </source>
</evidence>
<dbReference type="InterPro" id="IPR013083">
    <property type="entry name" value="Znf_RING/FYVE/PHD"/>
</dbReference>
<keyword evidence="2 5" id="KW-0863">Zinc-finger</keyword>
<comment type="function">
    <text evidence="4">E3 ubiquitin-protein ligase that mediates ubiquitination and subsequent proteasomal degradation of target proteins. E3 ubiquitin ligases accept ubiquitin from an E2 ubiquitin-conjugating enzyme in the form of a thioester and then directly transfers the ubiquitin to targeted substrates. It probably triggers the ubiquitin-mediated degradation of different substrates.</text>
</comment>
<dbReference type="Pfam" id="PF21361">
    <property type="entry name" value="Sina_ZnF"/>
    <property type="match status" value="1"/>
</dbReference>
<evidence type="ECO:0000313" key="9">
    <source>
        <dbReference type="Proteomes" id="UP001419268"/>
    </source>
</evidence>
<gene>
    <name evidence="8" type="ORF">Scep_023013</name>
</gene>
<reference evidence="8 9" key="1">
    <citation type="submission" date="2024-01" db="EMBL/GenBank/DDBJ databases">
        <title>Genome assemblies of Stephania.</title>
        <authorList>
            <person name="Yang L."/>
        </authorList>
    </citation>
    <scope>NUCLEOTIDE SEQUENCE [LARGE SCALE GENOMIC DNA]</scope>
    <source>
        <strain evidence="8">JXDWG</strain>
        <tissue evidence="8">Leaf</tissue>
    </source>
</reference>